<evidence type="ECO:0000313" key="1">
    <source>
        <dbReference type="EnsemblMetazoa" id="CLYHEMP025849.1"/>
    </source>
</evidence>
<evidence type="ECO:0000313" key="2">
    <source>
        <dbReference type="Proteomes" id="UP000594262"/>
    </source>
</evidence>
<dbReference type="AlphaFoldDB" id="A0A7M6DRR8"/>
<dbReference type="OrthoDB" id="5985441at2759"/>
<dbReference type="Proteomes" id="UP000594262">
    <property type="component" value="Unplaced"/>
</dbReference>
<dbReference type="GeneID" id="136801391"/>
<reference evidence="1" key="1">
    <citation type="submission" date="2021-01" db="UniProtKB">
        <authorList>
            <consortium name="EnsemblMetazoa"/>
        </authorList>
    </citation>
    <scope>IDENTIFICATION</scope>
</reference>
<keyword evidence="2" id="KW-1185">Reference proteome</keyword>
<name>A0A7M6DRR8_9CNID</name>
<dbReference type="EnsemblMetazoa" id="CLYHEMT025849.1">
    <property type="protein sequence ID" value="CLYHEMP025849.1"/>
    <property type="gene ID" value="CLYHEMG025849"/>
</dbReference>
<accession>A0A7M6DRR8</accession>
<protein>
    <submittedName>
        <fullName evidence="1">Uncharacterized protein</fullName>
    </submittedName>
</protein>
<proteinExistence type="predicted"/>
<dbReference type="RefSeq" id="XP_066914132.1">
    <property type="nucleotide sequence ID" value="XM_067058031.1"/>
</dbReference>
<organism evidence="1 2">
    <name type="scientific">Clytia hemisphaerica</name>
    <dbReference type="NCBI Taxonomy" id="252671"/>
    <lineage>
        <taxon>Eukaryota</taxon>
        <taxon>Metazoa</taxon>
        <taxon>Cnidaria</taxon>
        <taxon>Hydrozoa</taxon>
        <taxon>Hydroidolina</taxon>
        <taxon>Leptothecata</taxon>
        <taxon>Obeliida</taxon>
        <taxon>Clytiidae</taxon>
        <taxon>Clytia</taxon>
    </lineage>
</organism>
<sequence length="270" mass="30689">MDNICEVTLAKNIQRKMLDILFTCQNLDQNEDVKNQVTKLFKLLNTTSSEILVHIQILLKIKKELNFAKLDLQRSSSSGNNESKEYKRVKWLESRLDYISTLCHEKCASLDGSMRQEIIRIESGDSDVIDTVQPFLSQMTRDSIIESCYCRRLTSVEKAMVQNLRDELQDNPSLTTLSSDSKFSESSITKLESSGINLKESSEAKSPEQAVVSSLKSFEEYQDATLGNLVAKFQKFFNENEDGTLSKKNTFTKSVTFDRRITKNFTGSGK</sequence>